<sequence>MITVLKTADNMTKHDTWVRLKAGNPYEPIIKLFPDGMIPMRDPFPLERVTGPNQEQIAVWIVDLQRLSSVQAQAIAQLTAAAHYADANEVAAEAVERGGFLLTHSWIESMECGPEGFQRQTELADFFETAPQPPSAKAWREFYNSQHDRWIEGDEVPPPINTIEDIDPRLRTPELEERMKMHQVNQFLADGNYSVFDVLTGRAMVDALNAIDPNNTYSFVGFDDEDFEDDEVYE</sequence>
<dbReference type="EMBL" id="AP018174">
    <property type="protein sequence ID" value="BAY16903.1"/>
    <property type="molecule type" value="Genomic_DNA"/>
</dbReference>
<dbReference type="Proteomes" id="UP000218287">
    <property type="component" value="Chromosome"/>
</dbReference>
<evidence type="ECO:0000313" key="1">
    <source>
        <dbReference type="EMBL" id="BAY16903.1"/>
    </source>
</evidence>
<accession>A0A1Z4GHC4</accession>
<gene>
    <name evidence="1" type="ORF">NIES21_27370</name>
</gene>
<protein>
    <submittedName>
        <fullName evidence="1">Uncharacterized protein</fullName>
    </submittedName>
</protein>
<organism evidence="1 2">
    <name type="scientific">Anabaenopsis circularis NIES-21</name>
    <dbReference type="NCBI Taxonomy" id="1085406"/>
    <lineage>
        <taxon>Bacteria</taxon>
        <taxon>Bacillati</taxon>
        <taxon>Cyanobacteriota</taxon>
        <taxon>Cyanophyceae</taxon>
        <taxon>Nostocales</taxon>
        <taxon>Nodulariaceae</taxon>
        <taxon>Anabaenopsis</taxon>
    </lineage>
</organism>
<dbReference type="AlphaFoldDB" id="A0A1Z4GHC4"/>
<name>A0A1Z4GHC4_9CYAN</name>
<reference evidence="1 2" key="1">
    <citation type="submission" date="2017-06" db="EMBL/GenBank/DDBJ databases">
        <title>Genome sequencing of cyanobaciteial culture collection at National Institute for Environmental Studies (NIES).</title>
        <authorList>
            <person name="Hirose Y."/>
            <person name="Shimura Y."/>
            <person name="Fujisawa T."/>
            <person name="Nakamura Y."/>
            <person name="Kawachi M."/>
        </authorList>
    </citation>
    <scope>NUCLEOTIDE SEQUENCE [LARGE SCALE GENOMIC DNA]</scope>
    <source>
        <strain evidence="1 2">NIES-21</strain>
    </source>
</reference>
<proteinExistence type="predicted"/>
<evidence type="ECO:0000313" key="2">
    <source>
        <dbReference type="Proteomes" id="UP000218287"/>
    </source>
</evidence>
<keyword evidence="2" id="KW-1185">Reference proteome</keyword>